<feature type="compositionally biased region" description="Gly residues" evidence="2">
    <location>
        <begin position="65"/>
        <end position="78"/>
    </location>
</feature>
<evidence type="ECO:0000313" key="5">
    <source>
        <dbReference type="Proteomes" id="UP000033999"/>
    </source>
</evidence>
<keyword evidence="3" id="KW-1133">Transmembrane helix</keyword>
<keyword evidence="3" id="KW-0812">Transmembrane</keyword>
<feature type="region of interest" description="Disordered" evidence="2">
    <location>
        <begin position="48"/>
        <end position="90"/>
    </location>
</feature>
<gene>
    <name evidence="4" type="ORF">UX10_C0002G0031</name>
</gene>
<feature type="compositionally biased region" description="Low complexity" evidence="2">
    <location>
        <begin position="79"/>
        <end position="90"/>
    </location>
</feature>
<evidence type="ECO:0000313" key="4">
    <source>
        <dbReference type="EMBL" id="KKU08122.1"/>
    </source>
</evidence>
<evidence type="ECO:0000256" key="2">
    <source>
        <dbReference type="SAM" id="MobiDB-lite"/>
    </source>
</evidence>
<feature type="compositionally biased region" description="Gly residues" evidence="2">
    <location>
        <begin position="130"/>
        <end position="172"/>
    </location>
</feature>
<name>A0A0G1MJ82_9BACT</name>
<feature type="compositionally biased region" description="Low complexity" evidence="2">
    <location>
        <begin position="173"/>
        <end position="193"/>
    </location>
</feature>
<protein>
    <submittedName>
        <fullName evidence="4">Uncharacterized protein</fullName>
    </submittedName>
</protein>
<keyword evidence="1" id="KW-0175">Coiled coil</keyword>
<accession>A0A0G1MJ82</accession>
<feature type="compositionally biased region" description="Low complexity" evidence="2">
    <location>
        <begin position="120"/>
        <end position="129"/>
    </location>
</feature>
<evidence type="ECO:0000256" key="1">
    <source>
        <dbReference type="SAM" id="Coils"/>
    </source>
</evidence>
<organism evidence="4 5">
    <name type="scientific">Candidatus Magasanikbacteria bacterium GW2011_GWA2_45_39</name>
    <dbReference type="NCBI Taxonomy" id="1619041"/>
    <lineage>
        <taxon>Bacteria</taxon>
        <taxon>Candidatus Magasanikiibacteriota</taxon>
    </lineage>
</organism>
<dbReference type="AlphaFoldDB" id="A0A0G1MJ82"/>
<proteinExistence type="predicted"/>
<dbReference type="Proteomes" id="UP000033999">
    <property type="component" value="Unassembled WGS sequence"/>
</dbReference>
<feature type="transmembrane region" description="Helical" evidence="3">
    <location>
        <begin position="20"/>
        <end position="41"/>
    </location>
</feature>
<comment type="caution">
    <text evidence="4">The sequence shown here is derived from an EMBL/GenBank/DDBJ whole genome shotgun (WGS) entry which is preliminary data.</text>
</comment>
<evidence type="ECO:0000256" key="3">
    <source>
        <dbReference type="SAM" id="Phobius"/>
    </source>
</evidence>
<reference evidence="4 5" key="1">
    <citation type="journal article" date="2015" name="Nature">
        <title>rRNA introns, odd ribosomes, and small enigmatic genomes across a large radiation of phyla.</title>
        <authorList>
            <person name="Brown C.T."/>
            <person name="Hug L.A."/>
            <person name="Thomas B.C."/>
            <person name="Sharon I."/>
            <person name="Castelle C.J."/>
            <person name="Singh A."/>
            <person name="Wilkins M.J."/>
            <person name="Williams K.H."/>
            <person name="Banfield J.F."/>
        </authorList>
    </citation>
    <scope>NUCLEOTIDE SEQUENCE [LARGE SCALE GENOMIC DNA]</scope>
</reference>
<sequence>MQLFCKPGIIHSRHYPHVSAVVFSLLAFTVLGVGFPMLLLAQELQAPMGGSPSGAPTMSPPPGGQPGFGGPQEGGQGMQQGFNQPGNMQGQQIDKGIQIDQGIRGVDKGIRIDQGIRGPNGQQGDQKFGGQQGPGQQGPGQQGPRGGQQGFGGPNGQQGGPQDFGGDQGQGMMGNDQQNGDNGMSEKQQQQQDARQKQMEKQQLSQIKKGMKGMGQGISMFDKQILKLTKQGIAVPAECSDNLTKVKTVIAAVKTAETFEAVQEAGIEDIQDSMQSLNDCRQQLEMLARWPQTIKQLNSEVKRLESALKRDKSIVAKLSKQGIDLSDEYNAFEAAINQLKSVRDGADSKMKSGDSEGAFSDLEDGFFGSMQDVWEKDRIIQTMSNLGRFTSDFKRGVADAQRTIKALKRKKVDTSALEDIMAEVQSKGQEVFTLLKTKPIDEDAVMSDLQELEDLRQQFESAAQELTGSQTAMPWEKGPQQFKQIQGVDFSQFGIGGGQQSSQ</sequence>
<feature type="coiled-coil region" evidence="1">
    <location>
        <begin position="294"/>
        <end position="321"/>
    </location>
</feature>
<feature type="coiled-coil region" evidence="1">
    <location>
        <begin position="445"/>
        <end position="472"/>
    </location>
</feature>
<dbReference type="EMBL" id="LCKX01000002">
    <property type="protein sequence ID" value="KKU08122.1"/>
    <property type="molecule type" value="Genomic_DNA"/>
</dbReference>
<keyword evidence="3" id="KW-0472">Membrane</keyword>
<feature type="region of interest" description="Disordered" evidence="2">
    <location>
        <begin position="112"/>
        <end position="211"/>
    </location>
</feature>